<organism evidence="2 3">
    <name type="scientific">Hymenobacter algoricola</name>
    <dbReference type="NCBI Taxonomy" id="486267"/>
    <lineage>
        <taxon>Bacteria</taxon>
        <taxon>Pseudomonadati</taxon>
        <taxon>Bacteroidota</taxon>
        <taxon>Cytophagia</taxon>
        <taxon>Cytophagales</taxon>
        <taxon>Hymenobacteraceae</taxon>
        <taxon>Hymenobacter</taxon>
    </lineage>
</organism>
<sequence>MDLALKIIGLLLTLMSVGAGIYNILTARTHQQDQKQRENVSSALALGNENKLEIKNLKERMDSYEDRTEKRLDQIGTDVADVKKLFTDFLLRLVPRS</sequence>
<keyword evidence="1" id="KW-0175">Coiled coil</keyword>
<evidence type="ECO:0000256" key="1">
    <source>
        <dbReference type="SAM" id="Coils"/>
    </source>
</evidence>
<evidence type="ECO:0000313" key="2">
    <source>
        <dbReference type="EMBL" id="GAA3954041.1"/>
    </source>
</evidence>
<protein>
    <submittedName>
        <fullName evidence="2">Uncharacterized protein</fullName>
    </submittedName>
</protein>
<keyword evidence="3" id="KW-1185">Reference proteome</keyword>
<reference evidence="3" key="1">
    <citation type="journal article" date="2019" name="Int. J. Syst. Evol. Microbiol.">
        <title>The Global Catalogue of Microorganisms (GCM) 10K type strain sequencing project: providing services to taxonomists for standard genome sequencing and annotation.</title>
        <authorList>
            <consortium name="The Broad Institute Genomics Platform"/>
            <consortium name="The Broad Institute Genome Sequencing Center for Infectious Disease"/>
            <person name="Wu L."/>
            <person name="Ma J."/>
        </authorList>
    </citation>
    <scope>NUCLEOTIDE SEQUENCE [LARGE SCALE GENOMIC DNA]</scope>
    <source>
        <strain evidence="3">JCM 17214</strain>
    </source>
</reference>
<dbReference type="RefSeq" id="WP_345117723.1">
    <property type="nucleotide sequence ID" value="NZ_BAABDH010000112.1"/>
</dbReference>
<accession>A0ABP7NTU5</accession>
<dbReference type="Proteomes" id="UP001499909">
    <property type="component" value="Unassembled WGS sequence"/>
</dbReference>
<comment type="caution">
    <text evidence="2">The sequence shown here is derived from an EMBL/GenBank/DDBJ whole genome shotgun (WGS) entry which is preliminary data.</text>
</comment>
<name>A0ABP7NTU5_9BACT</name>
<gene>
    <name evidence="2" type="ORF">GCM10022406_39650</name>
</gene>
<evidence type="ECO:0000313" key="3">
    <source>
        <dbReference type="Proteomes" id="UP001499909"/>
    </source>
</evidence>
<feature type="coiled-coil region" evidence="1">
    <location>
        <begin position="47"/>
        <end position="74"/>
    </location>
</feature>
<proteinExistence type="predicted"/>
<dbReference type="EMBL" id="BAABDH010000112">
    <property type="protein sequence ID" value="GAA3954041.1"/>
    <property type="molecule type" value="Genomic_DNA"/>
</dbReference>